<evidence type="ECO:0000313" key="12">
    <source>
        <dbReference type="EMBL" id="ABF32409.1"/>
    </source>
</evidence>
<dbReference type="GO" id="GO:0006310">
    <property type="term" value="P:DNA recombination"/>
    <property type="evidence" value="ECO:0007669"/>
    <property type="project" value="InterPro"/>
</dbReference>
<dbReference type="SUPFAM" id="SSF52540">
    <property type="entry name" value="P-loop containing nucleoside triphosphate hydrolases"/>
    <property type="match status" value="1"/>
</dbReference>
<evidence type="ECO:0000256" key="10">
    <source>
        <dbReference type="SAM" id="Coils"/>
    </source>
</evidence>
<keyword evidence="7 9" id="KW-0234">DNA repair</keyword>
<comment type="function">
    <text evidence="1 9">May be involved in recombinational repair of damaged DNA.</text>
</comment>
<dbReference type="GO" id="GO:0016887">
    <property type="term" value="F:ATP hydrolysis activity"/>
    <property type="evidence" value="ECO:0007669"/>
    <property type="project" value="InterPro"/>
</dbReference>
<sequence length="567" mass="63736">MDAGYNLEKIGEKVMLLEISIKNFAIIDEISLNFENGMTVLTGETGAGKSIIIDAMNMMLGARASTEVIRRGANKAEIEGFFSVDATPELVACLESSGIAMEEELIIRRDIFANGRSVSRINGQMVNLATLKQVGQFLVDIHGQHDQEELMRPQLHQQILDAFGDKAFEQLKENYQLIFDRYKSLRRQVIDKQKNEKEHKDRIDMLAFQIAEIEAAALSRGEDDRLNQERDRLMNHKQIADTLTNAYVMLDNDDFSSLSNIRSSMNDLLSIEQFDSEYKGMSTSISEAYYILEEVSKQLSDTIDQLDFDGGRLQEIEFRLDTLNSLTRKYGGNVNDVLDYYDNIIKEYQLLTGDDLSSGDLEAELKSLEKQLVAAASELSVSRHQLAEQLEAEIKAELKELYMEKADFKVHFTTSKFNRDGNESLEFYISTNPGEGFKPLVKVASGGELSRLMLAIKAAISRKEDKTSIVFDEVDTGVSGRVAQAIAQKIYKIGRHGQVLAISHLPQVIAIADYQYFISKESKEESTVSKVRLLTPEERVEEIASMIAGTDMTQAALTQARELLAKH</sequence>
<evidence type="ECO:0000259" key="11">
    <source>
        <dbReference type="Pfam" id="PF02463"/>
    </source>
</evidence>
<dbReference type="KEGG" id="spk:MGAS9429_Spy1222"/>
<proteinExistence type="inferred from homology"/>
<dbReference type="InterPro" id="IPR027417">
    <property type="entry name" value="P-loop_NTPase"/>
</dbReference>
<feature type="coiled-coil region" evidence="10">
    <location>
        <begin position="358"/>
        <end position="407"/>
    </location>
</feature>
<dbReference type="Gene3D" id="3.40.50.300">
    <property type="entry name" value="P-loop containing nucleotide triphosphate hydrolases"/>
    <property type="match status" value="2"/>
</dbReference>
<dbReference type="GO" id="GO:0006302">
    <property type="term" value="P:double-strand break repair"/>
    <property type="evidence" value="ECO:0007669"/>
    <property type="project" value="InterPro"/>
</dbReference>
<dbReference type="EMBL" id="CP000259">
    <property type="protein sequence ID" value="ABF32409.1"/>
    <property type="molecule type" value="Genomic_DNA"/>
</dbReference>
<dbReference type="NCBIfam" id="TIGR00634">
    <property type="entry name" value="recN"/>
    <property type="match status" value="1"/>
</dbReference>
<name>Q1JL10_STRPC</name>
<keyword evidence="4" id="KW-0547">Nucleotide-binding</keyword>
<evidence type="ECO:0000256" key="1">
    <source>
        <dbReference type="ARBA" id="ARBA00003618"/>
    </source>
</evidence>
<dbReference type="FunFam" id="3.40.50.300:FF:000356">
    <property type="entry name" value="DNA repair protein RecN"/>
    <property type="match status" value="1"/>
</dbReference>
<evidence type="ECO:0000256" key="8">
    <source>
        <dbReference type="ARBA" id="ARBA00033408"/>
    </source>
</evidence>
<feature type="domain" description="RecF/RecN/SMC N-terminal" evidence="11">
    <location>
        <begin position="16"/>
        <end position="525"/>
    </location>
</feature>
<dbReference type="NCBIfam" id="NF008121">
    <property type="entry name" value="PRK10869.1"/>
    <property type="match status" value="1"/>
</dbReference>
<evidence type="ECO:0000256" key="2">
    <source>
        <dbReference type="ARBA" id="ARBA00009441"/>
    </source>
</evidence>
<dbReference type="PANTHER" id="PTHR11059:SF0">
    <property type="entry name" value="DNA REPAIR PROTEIN RECN"/>
    <property type="match status" value="1"/>
</dbReference>
<keyword evidence="6" id="KW-0067">ATP-binding</keyword>
<dbReference type="GO" id="GO:0043590">
    <property type="term" value="C:bacterial nucleoid"/>
    <property type="evidence" value="ECO:0007669"/>
    <property type="project" value="TreeGrafter"/>
</dbReference>
<dbReference type="PANTHER" id="PTHR11059">
    <property type="entry name" value="DNA REPAIR PROTEIN RECN"/>
    <property type="match status" value="1"/>
</dbReference>
<dbReference type="Pfam" id="PF02463">
    <property type="entry name" value="SMC_N"/>
    <property type="match status" value="1"/>
</dbReference>
<evidence type="ECO:0000256" key="4">
    <source>
        <dbReference type="ARBA" id="ARBA00022741"/>
    </source>
</evidence>
<dbReference type="GO" id="GO:0005524">
    <property type="term" value="F:ATP binding"/>
    <property type="evidence" value="ECO:0007669"/>
    <property type="project" value="UniProtKB-KW"/>
</dbReference>
<feature type="coiled-coil region" evidence="10">
    <location>
        <begin position="168"/>
        <end position="202"/>
    </location>
</feature>
<dbReference type="GO" id="GO:0009432">
    <property type="term" value="P:SOS response"/>
    <property type="evidence" value="ECO:0007669"/>
    <property type="project" value="TreeGrafter"/>
</dbReference>
<comment type="similarity">
    <text evidence="2 9">Belongs to the RecN family.</text>
</comment>
<dbReference type="HOGENOM" id="CLU_018297_3_1_9"/>
<keyword evidence="5 9" id="KW-0227">DNA damage</keyword>
<keyword evidence="10" id="KW-0175">Coiled coil</keyword>
<evidence type="ECO:0000256" key="3">
    <source>
        <dbReference type="ARBA" id="ARBA00021315"/>
    </source>
</evidence>
<dbReference type="InterPro" id="IPR003395">
    <property type="entry name" value="RecF/RecN/SMC_N"/>
</dbReference>
<gene>
    <name evidence="12" type="primary">recN</name>
    <name evidence="12" type="ordered locus">MGAS9429_Spy1222</name>
</gene>
<evidence type="ECO:0000313" key="13">
    <source>
        <dbReference type="Proteomes" id="UP000002433"/>
    </source>
</evidence>
<accession>Q1JL10</accession>
<evidence type="ECO:0000256" key="5">
    <source>
        <dbReference type="ARBA" id="ARBA00022763"/>
    </source>
</evidence>
<evidence type="ECO:0000256" key="7">
    <source>
        <dbReference type="ARBA" id="ARBA00023204"/>
    </source>
</evidence>
<dbReference type="AlphaFoldDB" id="Q1JL10"/>
<protein>
    <recommendedName>
        <fullName evidence="3 9">DNA repair protein RecN</fullName>
    </recommendedName>
    <alternativeName>
        <fullName evidence="8 9">Recombination protein N</fullName>
    </alternativeName>
</protein>
<evidence type="ECO:0000256" key="9">
    <source>
        <dbReference type="PIRNR" id="PIRNR003128"/>
    </source>
</evidence>
<dbReference type="Proteomes" id="UP000002433">
    <property type="component" value="Chromosome"/>
</dbReference>
<dbReference type="InterPro" id="IPR004604">
    <property type="entry name" value="DNA_recomb/repair_RecN"/>
</dbReference>
<dbReference type="CDD" id="cd03241">
    <property type="entry name" value="ABC_RecN"/>
    <property type="match status" value="2"/>
</dbReference>
<organism evidence="12 13">
    <name type="scientific">Streptococcus pyogenes serotype M12 (strain MGAS9429)</name>
    <dbReference type="NCBI Taxonomy" id="370551"/>
    <lineage>
        <taxon>Bacteria</taxon>
        <taxon>Bacillati</taxon>
        <taxon>Bacillota</taxon>
        <taxon>Bacilli</taxon>
        <taxon>Lactobacillales</taxon>
        <taxon>Streptococcaceae</taxon>
        <taxon>Streptococcus</taxon>
    </lineage>
</organism>
<reference evidence="12 13" key="1">
    <citation type="journal article" date="2006" name="Proc. Natl. Acad. Sci. U.S.A.">
        <title>Molecular genetic anatomy of inter- and intraserotype variation in the human bacterial pathogen group A Streptococcus.</title>
        <authorList>
            <person name="Beres S.B."/>
            <person name="Richter E.W."/>
            <person name="Nagiec M.J."/>
            <person name="Sumby P."/>
            <person name="Porcella S.F."/>
            <person name="DeLeo F.R."/>
            <person name="Musser J.M."/>
        </authorList>
    </citation>
    <scope>NUCLEOTIDE SEQUENCE [LARGE SCALE GENOMIC DNA]</scope>
    <source>
        <strain evidence="12 13">MGAS9429</strain>
    </source>
</reference>
<dbReference type="PIRSF" id="PIRSF003128">
    <property type="entry name" value="RecN"/>
    <property type="match status" value="1"/>
</dbReference>
<evidence type="ECO:0000256" key="6">
    <source>
        <dbReference type="ARBA" id="ARBA00022840"/>
    </source>
</evidence>
<dbReference type="FunFam" id="3.40.50.300:FF:000319">
    <property type="entry name" value="DNA repair protein RecN"/>
    <property type="match status" value="1"/>
</dbReference>